<accession>A0A073HYI2</accession>
<keyword evidence="3" id="KW-1185">Reference proteome</keyword>
<dbReference type="GO" id="GO:0003676">
    <property type="term" value="F:nucleic acid binding"/>
    <property type="evidence" value="ECO:0007669"/>
    <property type="project" value="InterPro"/>
</dbReference>
<protein>
    <recommendedName>
        <fullName evidence="1">DEAD/DEAH-box helicase domain-containing protein</fullName>
    </recommendedName>
</protein>
<proteinExistence type="predicted"/>
<dbReference type="Proteomes" id="UP000053232">
    <property type="component" value="Unassembled WGS sequence"/>
</dbReference>
<dbReference type="Gene3D" id="3.40.50.300">
    <property type="entry name" value="P-loop containing nucleotide triphosphate hydrolases"/>
    <property type="match status" value="1"/>
</dbReference>
<evidence type="ECO:0000313" key="2">
    <source>
        <dbReference type="EMBL" id="KEJ82479.1"/>
    </source>
</evidence>
<name>A0A073HYI2_9SPIT</name>
<organism evidence="2 3">
    <name type="scientific">Oxytricha trifallax</name>
    <dbReference type="NCBI Taxonomy" id="1172189"/>
    <lineage>
        <taxon>Eukaryota</taxon>
        <taxon>Sar</taxon>
        <taxon>Alveolata</taxon>
        <taxon>Ciliophora</taxon>
        <taxon>Intramacronucleata</taxon>
        <taxon>Spirotrichea</taxon>
        <taxon>Stichotrichia</taxon>
        <taxon>Sporadotrichida</taxon>
        <taxon>Oxytrichidae</taxon>
        <taxon>Oxytrichinae</taxon>
        <taxon>Oxytricha</taxon>
    </lineage>
</organism>
<reference evidence="3" key="1">
    <citation type="journal article" date="2014" name="Cell">
        <title>The Architecture of a Scrambled Genome Reveals Massive Levels of Genomic Rearrangement during Development.</title>
        <authorList>
            <person name="Chen X."/>
            <person name="Bracht J.R."/>
            <person name="Goldman A.D."/>
            <person name="Dolzhenko E."/>
            <person name="Clay D.M."/>
            <person name="Swart E.C."/>
            <person name="Perlman D.H."/>
            <person name="Doak T.G."/>
            <person name="Stuart A."/>
            <person name="Amemiya C.T."/>
            <person name="Sebra R.P."/>
            <person name="Landweber L.F."/>
        </authorList>
    </citation>
    <scope>NUCLEOTIDE SEQUENCE [LARGE SCALE GENOMIC DNA]</scope>
    <source>
        <strain evidence="3">JRB310</strain>
    </source>
</reference>
<dbReference type="SUPFAM" id="SSF52540">
    <property type="entry name" value="P-loop containing nucleoside triphosphate hydrolases"/>
    <property type="match status" value="1"/>
</dbReference>
<evidence type="ECO:0000313" key="3">
    <source>
        <dbReference type="Proteomes" id="UP000053232"/>
    </source>
</evidence>
<evidence type="ECO:0000259" key="1">
    <source>
        <dbReference type="Pfam" id="PF00270"/>
    </source>
</evidence>
<dbReference type="AlphaFoldDB" id="A0A073HYI2"/>
<dbReference type="Pfam" id="PF00270">
    <property type="entry name" value="DEAD"/>
    <property type="match status" value="1"/>
</dbReference>
<comment type="caution">
    <text evidence="2">The sequence shown here is derived from an EMBL/GenBank/DDBJ whole genome shotgun (WGS) entry which is preliminary data.</text>
</comment>
<dbReference type="GO" id="GO:0005524">
    <property type="term" value="F:ATP binding"/>
    <property type="evidence" value="ECO:0007669"/>
    <property type="project" value="InterPro"/>
</dbReference>
<feature type="domain" description="DEAD/DEAH-box helicase" evidence="1">
    <location>
        <begin position="107"/>
        <end position="179"/>
    </location>
</feature>
<gene>
    <name evidence="2" type="ORF">OXYTRIMIC_473</name>
</gene>
<dbReference type="EMBL" id="ARYC01018775">
    <property type="protein sequence ID" value="KEJ82479.1"/>
    <property type="molecule type" value="Genomic_DNA"/>
</dbReference>
<dbReference type="InterPro" id="IPR027417">
    <property type="entry name" value="P-loop_NTPase"/>
</dbReference>
<dbReference type="InterPro" id="IPR011545">
    <property type="entry name" value="DEAD/DEAH_box_helicase_dom"/>
</dbReference>
<sequence>MLAKRDHINLQLERLVVVLQSIKGYELDQLDQILTCDETLWMRELSKLQSCTQSLKNQSQLECKSQQIWQEFLQSYSSDHKIPLEEVLKCSLQMEESCMDYKHSTYQSTIAAIVLNHLENNIQIQMPTASGKTWVQGLLACYWIQQGKKVVILVPEKILKMQTQKFLQPLGIQLQIETIENFYITKRQYDILIVDEFDRITWKHPFYCHDGKLQGIWDIGLTRSYMFSTTCDQGIQRVLAQVCIRPKILKFKSEYEYLHELRQDQVGDVIVCSSAEDKLSKIKTEIQERGQALPYIIFCDDREKAIVKDMIEQTCKLRVKTGISLDILDEIESWQNGMLILSQDESFGYNTKFRTDAQVLIACEITSEGQYLQMRGRSSRSMGALQSKYYPVSTLPKQQILLRMKKISIERFGKLEQLVALIYKKRYSKVLIEAIADSQKDFDVIESLDDLKQLIGESAFRKLSQNLKN</sequence>